<evidence type="ECO:0000313" key="2">
    <source>
        <dbReference type="Proteomes" id="UP001500507"/>
    </source>
</evidence>
<dbReference type="RefSeq" id="WP_343764826.1">
    <property type="nucleotide sequence ID" value="NZ_BAAAFG010000013.1"/>
</dbReference>
<keyword evidence="2" id="KW-1185">Reference proteome</keyword>
<protein>
    <recommendedName>
        <fullName evidence="3">Peptidyl-prolyl cis-trans isomerase</fullName>
    </recommendedName>
</protein>
<dbReference type="InterPro" id="IPR027304">
    <property type="entry name" value="Trigger_fact/SurA_dom_sf"/>
</dbReference>
<evidence type="ECO:0000313" key="1">
    <source>
        <dbReference type="EMBL" id="GAA0872005.1"/>
    </source>
</evidence>
<dbReference type="EMBL" id="BAAAFG010000013">
    <property type="protein sequence ID" value="GAA0872005.1"/>
    <property type="molecule type" value="Genomic_DNA"/>
</dbReference>
<evidence type="ECO:0008006" key="3">
    <source>
        <dbReference type="Google" id="ProtNLM"/>
    </source>
</evidence>
<gene>
    <name evidence="1" type="ORF">GCM10009117_11520</name>
</gene>
<reference evidence="1 2" key="1">
    <citation type="journal article" date="2019" name="Int. J. Syst. Evol. Microbiol.">
        <title>The Global Catalogue of Microorganisms (GCM) 10K type strain sequencing project: providing services to taxonomists for standard genome sequencing and annotation.</title>
        <authorList>
            <consortium name="The Broad Institute Genomics Platform"/>
            <consortium name="The Broad Institute Genome Sequencing Center for Infectious Disease"/>
            <person name="Wu L."/>
            <person name="Ma J."/>
        </authorList>
    </citation>
    <scope>NUCLEOTIDE SEQUENCE [LARGE SCALE GENOMIC DNA]</scope>
    <source>
        <strain evidence="1 2">JCM 16082</strain>
    </source>
</reference>
<dbReference type="PROSITE" id="PS51257">
    <property type="entry name" value="PROKAR_LIPOPROTEIN"/>
    <property type="match status" value="1"/>
</dbReference>
<sequence>MKRHNSYHLVTILFLLVIIGCKTGVEEVDPGDPVARVNDTYLYKSDIANLVRDNMSPQDSAVVVSAYIDRWAKQRLLLERSKFNLTMDTQKDFERMVDDYRVDLLTKAYKDRVIAKKLDTVISAKEIKDFYEQNIQNFKLNEDVVAFRYIILEAANPDLYTIKRQLSRYTDDDRELLNENLSAFSGYSFNDSLWMPPKRIMNKFTALNDRQESRLTRKQSTLQVKDGDSTYLIFIKDALKVGDYAPISYVEPTIRQIILNKRKLELTKELEKEITKDALNNKQFELYE</sequence>
<dbReference type="Proteomes" id="UP001500507">
    <property type="component" value="Unassembled WGS sequence"/>
</dbReference>
<organism evidence="1 2">
    <name type="scientific">Gangjinia marincola</name>
    <dbReference type="NCBI Taxonomy" id="578463"/>
    <lineage>
        <taxon>Bacteria</taxon>
        <taxon>Pseudomonadati</taxon>
        <taxon>Bacteroidota</taxon>
        <taxon>Flavobacteriia</taxon>
        <taxon>Flavobacteriales</taxon>
        <taxon>Flavobacteriaceae</taxon>
        <taxon>Gangjinia</taxon>
    </lineage>
</organism>
<name>A0ABN1MFW5_9FLAO</name>
<comment type="caution">
    <text evidence="1">The sequence shown here is derived from an EMBL/GenBank/DDBJ whole genome shotgun (WGS) entry which is preliminary data.</text>
</comment>
<dbReference type="SUPFAM" id="SSF109998">
    <property type="entry name" value="Triger factor/SurA peptide-binding domain-like"/>
    <property type="match status" value="1"/>
</dbReference>
<proteinExistence type="predicted"/>
<accession>A0ABN1MFW5</accession>